<dbReference type="Pfam" id="PF14432">
    <property type="entry name" value="DYW_deaminase"/>
    <property type="match status" value="1"/>
</dbReference>
<evidence type="ECO:0000256" key="1">
    <source>
        <dbReference type="ARBA" id="ARBA00006643"/>
    </source>
</evidence>
<dbReference type="FunFam" id="1.25.40.10:FF:002148">
    <property type="entry name" value="Pentatricopeptide repeat-containing protein At2g29760, chloroplastic"/>
    <property type="match status" value="1"/>
</dbReference>
<dbReference type="OrthoDB" id="1868231at2759"/>
<name>A0A5N5G813_9ROSA</name>
<feature type="repeat" description="PPR" evidence="3">
    <location>
        <begin position="148"/>
        <end position="182"/>
    </location>
</feature>
<feature type="repeat" description="PPR" evidence="3">
    <location>
        <begin position="280"/>
        <end position="314"/>
    </location>
</feature>
<dbReference type="SUPFAM" id="SSF48452">
    <property type="entry name" value="TPR-like"/>
    <property type="match status" value="1"/>
</dbReference>
<evidence type="ECO:0000313" key="5">
    <source>
        <dbReference type="EMBL" id="KAB2611493.1"/>
    </source>
</evidence>
<dbReference type="Pfam" id="PF01535">
    <property type="entry name" value="PPR"/>
    <property type="match status" value="8"/>
</dbReference>
<dbReference type="FunFam" id="1.25.40.10:FF:002130">
    <property type="entry name" value="Pentatricopeptide repeat-containing protein mitochondrial"/>
    <property type="match status" value="1"/>
</dbReference>
<dbReference type="InterPro" id="IPR011990">
    <property type="entry name" value="TPR-like_helical_dom_sf"/>
</dbReference>
<evidence type="ECO:0000256" key="2">
    <source>
        <dbReference type="ARBA" id="ARBA00022737"/>
    </source>
</evidence>
<feature type="repeat" description="PPR" evidence="3">
    <location>
        <begin position="373"/>
        <end position="407"/>
    </location>
</feature>
<dbReference type="GO" id="GO:0009451">
    <property type="term" value="P:RNA modification"/>
    <property type="evidence" value="ECO:0007669"/>
    <property type="project" value="InterPro"/>
</dbReference>
<evidence type="ECO:0000259" key="4">
    <source>
        <dbReference type="Pfam" id="PF14432"/>
    </source>
</evidence>
<dbReference type="InterPro" id="IPR046960">
    <property type="entry name" value="PPR_At4g14850-like_plant"/>
</dbReference>
<sequence length="906" mass="101699">MIHRHLSHLRSLSTLSSPTSLTHHLLQCNKEIHRLSQLGRATDARQVFERMPHRDSGSWNTMISGYIQNGHLNKAQELFDSFRDKNVRTWTILLSGYAKYGHADEARAAFESMPERNVVSWNAMVTAYAQNGLLNSAREVFDQMPERNVVSWNSMITGYCRCGRMNVARELFDQMEDRNITSWMVMVSGYVEIGAFREAWMVFLMMLRSSVRPDQAILVAALLAVMRLDKLELIESLRVLALKTGCESNVVVGTAILNAYTANGSFEDAAKFFVRMPQRNDYSCSTMIAAFSQCGRLDDAIALYEIDTEKGVGTQTAMVTAYAQNGWIHEARHIFDKIGNPTVVAWNAMVAGYVQNRMLEEAKDIFSKIPVPNAASWAAMISGFVQNGQSKEALELFAVLHRSGTVLPSHSNFTSALIACANIDDVEMGKQIHSLVIKTTYQFNSFVGNGLISMYAKCKTTDISQASRIKRVRDTVSWVSESCTLDDARKAFDQMPKQDVVSWSAIISAYEQAGQGDIAFKLFLEMLSRGLKPNQSTITSLLSACGYLGATKLGEQIHALIHKLGLDSCLFVCNALITMYFKCGSPDGLCIFQEMPDRDIVTWNAVLTGCAQNGLGKETVEVFKQMETTGISPNEITFVALLCACSHAGLVDEGRAYFNSMSQHYGITPLVYHYTCMVDLLGRAGLLSESEDLIQSMPVEPDFVIWEALLGACRIHRNTELGQRTAERLFQMGTRRSGTYVLLSNMYASKGMWEKVREVREMMKDRGVTKEPGFSWIQMKNKVHYFLMGDKAHDNIKEINLTVNELYKRFRATGYVPDTNFVLHDVAEEQKEDDLVYHSEKLAVAYGILQTPNGSPIQILKNLRICGDCHSLMKFVSSVAERKIILRDGNRFHHFEDGLCSCGDYW</sequence>
<feature type="repeat" description="PPR" evidence="3">
    <location>
        <begin position="55"/>
        <end position="89"/>
    </location>
</feature>
<feature type="repeat" description="PPR" evidence="3">
    <location>
        <begin position="117"/>
        <end position="147"/>
    </location>
</feature>
<dbReference type="Gene3D" id="1.25.40.10">
    <property type="entry name" value="Tetratricopeptide repeat domain"/>
    <property type="match status" value="6"/>
</dbReference>
<reference evidence="5 6" key="3">
    <citation type="submission" date="2019-11" db="EMBL/GenBank/DDBJ databases">
        <title>A de novo genome assembly of a pear dwarfing rootstock.</title>
        <authorList>
            <person name="Wang F."/>
            <person name="Wang J."/>
            <person name="Li S."/>
            <person name="Zhang Y."/>
            <person name="Fang M."/>
            <person name="Ma L."/>
            <person name="Zhao Y."/>
            <person name="Jiang S."/>
        </authorList>
    </citation>
    <scope>NUCLEOTIDE SEQUENCE [LARGE SCALE GENOMIC DNA]</scope>
    <source>
        <strain evidence="5">S2</strain>
        <tissue evidence="5">Leaf</tissue>
    </source>
</reference>
<feature type="domain" description="DYW" evidence="4">
    <location>
        <begin position="814"/>
        <end position="906"/>
    </location>
</feature>
<keyword evidence="2" id="KW-0677">Repeat</keyword>
<dbReference type="EMBL" id="SMOL01000487">
    <property type="protein sequence ID" value="KAB2611493.1"/>
    <property type="molecule type" value="Genomic_DNA"/>
</dbReference>
<dbReference type="PROSITE" id="PS51375">
    <property type="entry name" value="PPR"/>
    <property type="match status" value="8"/>
</dbReference>
<comment type="caution">
    <text evidence="5">The sequence shown here is derived from an EMBL/GenBank/DDBJ whole genome shotgun (WGS) entry which is preliminary data.</text>
</comment>
<dbReference type="GO" id="GO:0048731">
    <property type="term" value="P:system development"/>
    <property type="evidence" value="ECO:0007669"/>
    <property type="project" value="UniProtKB-ARBA"/>
</dbReference>
<organism evidence="5 6">
    <name type="scientific">Pyrus ussuriensis x Pyrus communis</name>
    <dbReference type="NCBI Taxonomy" id="2448454"/>
    <lineage>
        <taxon>Eukaryota</taxon>
        <taxon>Viridiplantae</taxon>
        <taxon>Streptophyta</taxon>
        <taxon>Embryophyta</taxon>
        <taxon>Tracheophyta</taxon>
        <taxon>Spermatophyta</taxon>
        <taxon>Magnoliopsida</taxon>
        <taxon>eudicotyledons</taxon>
        <taxon>Gunneridae</taxon>
        <taxon>Pentapetalae</taxon>
        <taxon>rosids</taxon>
        <taxon>fabids</taxon>
        <taxon>Rosales</taxon>
        <taxon>Rosaceae</taxon>
        <taxon>Amygdaloideae</taxon>
        <taxon>Maleae</taxon>
        <taxon>Pyrus</taxon>
    </lineage>
</organism>
<comment type="similarity">
    <text evidence="1">Belongs to the PPR family. PCMP-H subfamily.</text>
</comment>
<gene>
    <name evidence="5" type="ORF">D8674_019525</name>
</gene>
<dbReference type="Pfam" id="PF13041">
    <property type="entry name" value="PPR_2"/>
    <property type="match status" value="3"/>
</dbReference>
<dbReference type="Pfam" id="PF20431">
    <property type="entry name" value="E_motif"/>
    <property type="match status" value="1"/>
</dbReference>
<keyword evidence="6" id="KW-1185">Reference proteome</keyword>
<protein>
    <submittedName>
        <fullName evidence="5">Pentatricopeptide repeat-containing protein</fullName>
    </submittedName>
</protein>
<proteinExistence type="inferred from homology"/>
<dbReference type="GO" id="GO:0003723">
    <property type="term" value="F:RNA binding"/>
    <property type="evidence" value="ECO:0007669"/>
    <property type="project" value="InterPro"/>
</dbReference>
<accession>A0A5N5G813</accession>
<dbReference type="InterPro" id="IPR002885">
    <property type="entry name" value="PPR_rpt"/>
</dbReference>
<dbReference type="Pfam" id="PF12854">
    <property type="entry name" value="PPR_1"/>
    <property type="match status" value="1"/>
</dbReference>
<dbReference type="NCBIfam" id="TIGR00756">
    <property type="entry name" value="PPR"/>
    <property type="match status" value="10"/>
</dbReference>
<evidence type="ECO:0000256" key="3">
    <source>
        <dbReference type="PROSITE-ProRule" id="PRU00708"/>
    </source>
</evidence>
<feature type="repeat" description="PPR" evidence="3">
    <location>
        <begin position="736"/>
        <end position="770"/>
    </location>
</feature>
<dbReference type="InterPro" id="IPR046848">
    <property type="entry name" value="E_motif"/>
</dbReference>
<dbReference type="AlphaFoldDB" id="A0A5N5G813"/>
<reference evidence="5 6" key="1">
    <citation type="submission" date="2019-09" db="EMBL/GenBank/DDBJ databases">
        <authorList>
            <person name="Ou C."/>
        </authorList>
    </citation>
    <scope>NUCLEOTIDE SEQUENCE [LARGE SCALE GENOMIC DNA]</scope>
    <source>
        <strain evidence="5">S2</strain>
        <tissue evidence="5">Leaf</tissue>
    </source>
</reference>
<feature type="repeat" description="PPR" evidence="3">
    <location>
        <begin position="599"/>
        <end position="633"/>
    </location>
</feature>
<reference evidence="6" key="2">
    <citation type="submission" date="2019-10" db="EMBL/GenBank/DDBJ databases">
        <title>A de novo genome assembly of a pear dwarfing rootstock.</title>
        <authorList>
            <person name="Wang F."/>
            <person name="Wang J."/>
            <person name="Li S."/>
            <person name="Zhang Y."/>
            <person name="Fang M."/>
            <person name="Ma L."/>
            <person name="Zhao Y."/>
            <person name="Jiang S."/>
        </authorList>
    </citation>
    <scope>NUCLEOTIDE SEQUENCE [LARGE SCALE GENOMIC DNA]</scope>
</reference>
<dbReference type="FunFam" id="1.25.40.10:FF:000125">
    <property type="entry name" value="Pentatricopeptide repeat-containing protein"/>
    <property type="match status" value="1"/>
</dbReference>
<dbReference type="PANTHER" id="PTHR47926:SF533">
    <property type="entry name" value="DYW DOMAIN-CONTAINING PROTEIN"/>
    <property type="match status" value="1"/>
</dbReference>
<dbReference type="Proteomes" id="UP000327157">
    <property type="component" value="Chromosome 17"/>
</dbReference>
<feature type="repeat" description="PPR" evidence="3">
    <location>
        <begin position="499"/>
        <end position="533"/>
    </location>
</feature>
<dbReference type="PANTHER" id="PTHR47926">
    <property type="entry name" value="PENTATRICOPEPTIDE REPEAT-CONTAINING PROTEIN"/>
    <property type="match status" value="1"/>
</dbReference>
<dbReference type="GO" id="GO:0008270">
    <property type="term" value="F:zinc ion binding"/>
    <property type="evidence" value="ECO:0007669"/>
    <property type="project" value="InterPro"/>
</dbReference>
<dbReference type="InterPro" id="IPR032867">
    <property type="entry name" value="DYW_dom"/>
</dbReference>
<evidence type="ECO:0000313" key="6">
    <source>
        <dbReference type="Proteomes" id="UP000327157"/>
    </source>
</evidence>